<name>A0ABV7ZJM5_9HELI</name>
<protein>
    <submittedName>
        <fullName evidence="1">Uncharacterized protein</fullName>
    </submittedName>
</protein>
<dbReference type="EMBL" id="JBHRZO010000015">
    <property type="protein sequence ID" value="MFC3847591.1"/>
    <property type="molecule type" value="Genomic_DNA"/>
</dbReference>
<comment type="caution">
    <text evidence="1">The sequence shown here is derived from an EMBL/GenBank/DDBJ whole genome shotgun (WGS) entry which is preliminary data.</text>
</comment>
<evidence type="ECO:0000313" key="1">
    <source>
        <dbReference type="EMBL" id="MFC3847591.1"/>
    </source>
</evidence>
<gene>
    <name evidence="1" type="ORF">ACFOPX_03445</name>
</gene>
<reference evidence="2" key="1">
    <citation type="journal article" date="2019" name="Int. J. Syst. Evol. Microbiol.">
        <title>The Global Catalogue of Microorganisms (GCM) 10K type strain sequencing project: providing services to taxonomists for standard genome sequencing and annotation.</title>
        <authorList>
            <consortium name="The Broad Institute Genomics Platform"/>
            <consortium name="The Broad Institute Genome Sequencing Center for Infectious Disease"/>
            <person name="Wu L."/>
            <person name="Ma J."/>
        </authorList>
    </citation>
    <scope>NUCLEOTIDE SEQUENCE [LARGE SCALE GENOMIC DNA]</scope>
    <source>
        <strain evidence="2">CCUG 53816</strain>
    </source>
</reference>
<sequence>MLLYDKVQELLSAHERLKAQNADILELASSTLKSYVDNALESRTAQLEAQLKSVIANALAPSTLEPQLQATLQALLEPLYASAREDMPALLSAKVQELLKDFEPAQHAQELLSKRLEGWMTHERQLSLLESVRTHLNPQFEAFLNALQTQAQAQSQTLHTQAQERLEALMRAFAHKAEEALQTSLSPAIQEHLSHYDFSALHTQDFLIPALERHIKALFLAHLEGSYLKEYFLKHFEDFLQEAQGLRALKSMELEAQLHLSSLLVGNAVAMLQAQEQAYYQQQIATYKFKNTLALERARAALLEQWRANPHDMQAYHQLLHCEQERFKAYQIWGAGL</sequence>
<dbReference type="RefSeq" id="WP_104753019.1">
    <property type="nucleotide sequence ID" value="NZ_FZMF01000075.1"/>
</dbReference>
<proteinExistence type="predicted"/>
<keyword evidence="2" id="KW-1185">Reference proteome</keyword>
<accession>A0ABV7ZJM5</accession>
<dbReference type="Proteomes" id="UP001595783">
    <property type="component" value="Unassembled WGS sequence"/>
</dbReference>
<evidence type="ECO:0000313" key="2">
    <source>
        <dbReference type="Proteomes" id="UP001595783"/>
    </source>
</evidence>
<organism evidence="1 2">
    <name type="scientific">Helicobacter baculiformis</name>
    <dbReference type="NCBI Taxonomy" id="427351"/>
    <lineage>
        <taxon>Bacteria</taxon>
        <taxon>Pseudomonadati</taxon>
        <taxon>Campylobacterota</taxon>
        <taxon>Epsilonproteobacteria</taxon>
        <taxon>Campylobacterales</taxon>
        <taxon>Helicobacteraceae</taxon>
        <taxon>Helicobacter</taxon>
    </lineage>
</organism>